<dbReference type="Gene3D" id="1.10.1520.10">
    <property type="entry name" value="Ribonuclease III domain"/>
    <property type="match status" value="2"/>
</dbReference>
<dbReference type="SMART" id="SM00535">
    <property type="entry name" value="RIBOc"/>
    <property type="match status" value="2"/>
</dbReference>
<evidence type="ECO:0000256" key="11">
    <source>
        <dbReference type="ARBA" id="ARBA00022737"/>
    </source>
</evidence>
<reference evidence="24" key="3">
    <citation type="submission" date="2025-09" db="UniProtKB">
        <authorList>
            <consortium name="Ensembl"/>
        </authorList>
    </citation>
    <scope>IDENTIFICATION</scope>
</reference>
<dbReference type="PANTHER" id="PTHR11207:SF0">
    <property type="entry name" value="RIBONUCLEASE 3"/>
    <property type="match status" value="1"/>
</dbReference>
<keyword evidence="10" id="KW-0479">Metal-binding</keyword>
<proteinExistence type="inferred from homology"/>
<keyword evidence="17" id="KW-0539">Nucleus</keyword>
<dbReference type="GO" id="GO:0003723">
    <property type="term" value="F:RNA binding"/>
    <property type="evidence" value="ECO:0007669"/>
    <property type="project" value="UniProtKB-UniRule"/>
</dbReference>
<evidence type="ECO:0000256" key="3">
    <source>
        <dbReference type="ARBA" id="ARBA00001946"/>
    </source>
</evidence>
<evidence type="ECO:0000256" key="12">
    <source>
        <dbReference type="ARBA" id="ARBA00022759"/>
    </source>
</evidence>
<evidence type="ECO:0000256" key="20">
    <source>
        <dbReference type="ARBA" id="ARBA00083702"/>
    </source>
</evidence>
<dbReference type="PANTHER" id="PTHR11207">
    <property type="entry name" value="RIBONUCLEASE III"/>
    <property type="match status" value="1"/>
</dbReference>
<dbReference type="Pfam" id="PF00035">
    <property type="entry name" value="dsrm"/>
    <property type="match status" value="1"/>
</dbReference>
<evidence type="ECO:0000256" key="15">
    <source>
        <dbReference type="ARBA" id="ARBA00022884"/>
    </source>
</evidence>
<feature type="domain" description="RNase III" evidence="23">
    <location>
        <begin position="43"/>
        <end position="214"/>
    </location>
</feature>
<name>A0A672TF31_STRHB</name>
<dbReference type="AlphaFoldDB" id="A0A672TF31"/>
<keyword evidence="14" id="KW-0460">Magnesium</keyword>
<evidence type="ECO:0000259" key="23">
    <source>
        <dbReference type="PROSITE" id="PS50142"/>
    </source>
</evidence>
<dbReference type="SMART" id="SM00358">
    <property type="entry name" value="DSRM"/>
    <property type="match status" value="1"/>
</dbReference>
<dbReference type="GO" id="GO:0070877">
    <property type="term" value="C:microprocessor complex"/>
    <property type="evidence" value="ECO:0007669"/>
    <property type="project" value="TreeGrafter"/>
</dbReference>
<evidence type="ECO:0000256" key="14">
    <source>
        <dbReference type="ARBA" id="ARBA00022842"/>
    </source>
</evidence>
<feature type="domain" description="RNase III" evidence="23">
    <location>
        <begin position="265"/>
        <end position="391"/>
    </location>
</feature>
<dbReference type="EC" id="3.1.26.3" evidence="6"/>
<reference evidence="24" key="2">
    <citation type="submission" date="2025-08" db="UniProtKB">
        <authorList>
            <consortium name="Ensembl"/>
        </authorList>
    </citation>
    <scope>IDENTIFICATION</scope>
</reference>
<evidence type="ECO:0000256" key="10">
    <source>
        <dbReference type="ARBA" id="ARBA00022723"/>
    </source>
</evidence>
<feature type="domain" description="DRBM" evidence="22">
    <location>
        <begin position="418"/>
        <end position="492"/>
    </location>
</feature>
<keyword evidence="13" id="KW-0378">Hydrolase</keyword>
<comment type="cofactor">
    <cofactor evidence="2">
        <name>Mn(2+)</name>
        <dbReference type="ChEBI" id="CHEBI:29035"/>
    </cofactor>
</comment>
<dbReference type="GO" id="GO:0031054">
    <property type="term" value="P:pre-miRNA processing"/>
    <property type="evidence" value="ECO:0007669"/>
    <property type="project" value="InterPro"/>
</dbReference>
<evidence type="ECO:0000313" key="25">
    <source>
        <dbReference type="Proteomes" id="UP000472266"/>
    </source>
</evidence>
<dbReference type="SUPFAM" id="SSF54768">
    <property type="entry name" value="dsRNA-binding domain-like"/>
    <property type="match status" value="1"/>
</dbReference>
<evidence type="ECO:0000256" key="9">
    <source>
        <dbReference type="ARBA" id="ARBA00022722"/>
    </source>
</evidence>
<comment type="similarity">
    <text evidence="5">Belongs to the ribonuclease III family.</text>
</comment>
<sequence length="532" mass="61837">MRREVTVELSSQGFWKTGIRSDVCQHAMMLPVLTHHVRYHQCLMHLDKLIGYTFRDRCLLQLAMTHPSHHLNFGMNPDHARNSLSNCGIRQPKYGDRKVHHMHMRKKGISDLVSFNCIVINHNERLEFLGDAVVEFLTSVHLYYLFPTLEEGGLATYRTAIVQNQHLAMLAKKLELDRFMLYAHGPDLCRESDLRHAMANCFEALIGAVYLEGSLEEAKQLFGRLLFNDKDLRDVWLNYPLHPLQLQESNTDRQLIETSPVLQKLTEFEDAIGVIFTHVRLLARAFTLRTVGFNHLTLGHNQRMEFLGDSIMQLVATEYLFIHFPDHHEGHLTLLRSSLVNNRTQAKVAEELGMQEFAITNDKTKRPVALRTKTLADLLESFIAALYIDKDLEYVHTFMNVCFFPRLKEFILNQDWNDPKSQLQQCCLTLRTEGKEPDIPLYKTLQTVGPSHARTYTVAVYFKGERIGCGKGPSIQQAEMGAAMDALEKYNFPQMAHQKRFIERKYRQELKEMRWEKEHQEREPEETEEARK</sequence>
<evidence type="ECO:0000256" key="21">
    <source>
        <dbReference type="PROSITE-ProRule" id="PRU00266"/>
    </source>
</evidence>
<evidence type="ECO:0000259" key="22">
    <source>
        <dbReference type="PROSITE" id="PS50137"/>
    </source>
</evidence>
<dbReference type="Pfam" id="PF14622">
    <property type="entry name" value="Ribonucleas_3_3"/>
    <property type="match status" value="1"/>
</dbReference>
<keyword evidence="9" id="KW-0540">Nuclease</keyword>
<keyword evidence="15 21" id="KW-0694">RNA-binding</keyword>
<accession>A0A672TF31</accession>
<evidence type="ECO:0000256" key="17">
    <source>
        <dbReference type="ARBA" id="ARBA00023242"/>
    </source>
</evidence>
<evidence type="ECO:0000256" key="13">
    <source>
        <dbReference type="ARBA" id="ARBA00022801"/>
    </source>
</evidence>
<evidence type="ECO:0000256" key="7">
    <source>
        <dbReference type="ARBA" id="ARBA00017706"/>
    </source>
</evidence>
<dbReference type="HAMAP" id="MF_00104">
    <property type="entry name" value="RNase_III"/>
    <property type="match status" value="1"/>
</dbReference>
<evidence type="ECO:0000256" key="6">
    <source>
        <dbReference type="ARBA" id="ARBA00012177"/>
    </source>
</evidence>
<keyword evidence="12" id="KW-0255">Endonuclease</keyword>
<evidence type="ECO:0000256" key="4">
    <source>
        <dbReference type="ARBA" id="ARBA00004123"/>
    </source>
</evidence>
<dbReference type="InterPro" id="IPR044442">
    <property type="entry name" value="RNAse_III_DSRM__animal"/>
</dbReference>
<evidence type="ECO:0000256" key="16">
    <source>
        <dbReference type="ARBA" id="ARBA00023211"/>
    </source>
</evidence>
<evidence type="ECO:0000313" key="24">
    <source>
        <dbReference type="Ensembl" id="ENSSHBP00005000590.1"/>
    </source>
</evidence>
<keyword evidence="16" id="KW-0464">Manganese</keyword>
<comment type="subcellular location">
    <subcellularLocation>
        <location evidence="4">Nucleus</location>
    </subcellularLocation>
</comment>
<comment type="cofactor">
    <cofactor evidence="3">
        <name>Mg(2+)</name>
        <dbReference type="ChEBI" id="CHEBI:18420"/>
    </cofactor>
</comment>
<evidence type="ECO:0000256" key="18">
    <source>
        <dbReference type="ARBA" id="ARBA00032486"/>
    </source>
</evidence>
<organism evidence="24 25">
    <name type="scientific">Strigops habroptila</name>
    <name type="common">Kakapo</name>
    <dbReference type="NCBI Taxonomy" id="2489341"/>
    <lineage>
        <taxon>Eukaryota</taxon>
        <taxon>Metazoa</taxon>
        <taxon>Chordata</taxon>
        <taxon>Craniata</taxon>
        <taxon>Vertebrata</taxon>
        <taxon>Euteleostomi</taxon>
        <taxon>Archelosauria</taxon>
        <taxon>Archosauria</taxon>
        <taxon>Dinosauria</taxon>
        <taxon>Saurischia</taxon>
        <taxon>Theropoda</taxon>
        <taxon>Coelurosauria</taxon>
        <taxon>Aves</taxon>
        <taxon>Neognathae</taxon>
        <taxon>Neoaves</taxon>
        <taxon>Telluraves</taxon>
        <taxon>Australaves</taxon>
        <taxon>Psittaciformes</taxon>
        <taxon>Psittacidae</taxon>
        <taxon>Strigops</taxon>
    </lineage>
</organism>
<dbReference type="InterPro" id="IPR036389">
    <property type="entry name" value="RNase_III_sf"/>
</dbReference>
<dbReference type="Pfam" id="PF00636">
    <property type="entry name" value="Ribonuclease_3"/>
    <property type="match status" value="1"/>
</dbReference>
<keyword evidence="8" id="KW-0690">Ribosome biogenesis</keyword>
<dbReference type="SUPFAM" id="SSF69065">
    <property type="entry name" value="RNase III domain-like"/>
    <property type="match status" value="2"/>
</dbReference>
<evidence type="ECO:0000256" key="2">
    <source>
        <dbReference type="ARBA" id="ARBA00001936"/>
    </source>
</evidence>
<evidence type="ECO:0000256" key="8">
    <source>
        <dbReference type="ARBA" id="ARBA00022517"/>
    </source>
</evidence>
<reference evidence="24 25" key="1">
    <citation type="submission" date="2019-11" db="EMBL/GenBank/DDBJ databases">
        <title>Strigops habroptila (kakapo) genome, bStrHab1, primary haplotype, v2.</title>
        <authorList>
            <person name="Jarvis E.D."/>
            <person name="Howard J."/>
            <person name="Rhie A."/>
            <person name="Phillippy A."/>
            <person name="Korlach J."/>
            <person name="Digby A."/>
            <person name="Iorns D."/>
            <person name="Eason D."/>
            <person name="Robertson B."/>
            <person name="Raemaekers T."/>
            <person name="Howe K."/>
            <person name="Lewin H."/>
            <person name="Damas J."/>
            <person name="Hastie A."/>
            <person name="Tracey A."/>
            <person name="Chow W."/>
            <person name="Fedrigo O."/>
        </authorList>
    </citation>
    <scope>NUCLEOTIDE SEQUENCE [LARGE SCALE GENOMIC DNA]</scope>
</reference>
<dbReference type="InterPro" id="IPR011907">
    <property type="entry name" value="RNase_III"/>
</dbReference>
<dbReference type="CDD" id="cd19877">
    <property type="entry name" value="DSRM_RNAse_III_meta_like"/>
    <property type="match status" value="1"/>
</dbReference>
<gene>
    <name evidence="24" type="primary">DROSHA</name>
</gene>
<dbReference type="InterPro" id="IPR000999">
    <property type="entry name" value="RNase_III_dom"/>
</dbReference>
<protein>
    <recommendedName>
        <fullName evidence="7">Ribonuclease 3</fullName>
        <ecNumber evidence="6">3.1.26.3</ecNumber>
    </recommendedName>
    <alternativeName>
        <fullName evidence="18">Ribonuclease III</fullName>
    </alternativeName>
    <alternativeName>
        <fullName evidence="19 20">protein Drosha</fullName>
    </alternativeName>
</protein>
<evidence type="ECO:0000256" key="19">
    <source>
        <dbReference type="ARBA" id="ARBA00078955"/>
    </source>
</evidence>
<dbReference type="FunFam" id="1.10.1520.10:FF:000002">
    <property type="entry name" value="Drosha ribonuclease III"/>
    <property type="match status" value="1"/>
</dbReference>
<dbReference type="PROSITE" id="PS00517">
    <property type="entry name" value="RNASE_3_1"/>
    <property type="match status" value="2"/>
</dbReference>
<comment type="catalytic activity">
    <reaction evidence="1">
        <text>Endonucleolytic cleavage to 5'-phosphomonoester.</text>
        <dbReference type="EC" id="3.1.26.3"/>
    </reaction>
</comment>
<dbReference type="InterPro" id="IPR014720">
    <property type="entry name" value="dsRBD_dom"/>
</dbReference>
<dbReference type="PROSITE" id="PS50137">
    <property type="entry name" value="DS_RBD"/>
    <property type="match status" value="1"/>
</dbReference>
<evidence type="ECO:0000256" key="5">
    <source>
        <dbReference type="ARBA" id="ARBA00010183"/>
    </source>
</evidence>
<evidence type="ECO:0000256" key="1">
    <source>
        <dbReference type="ARBA" id="ARBA00000109"/>
    </source>
</evidence>
<dbReference type="GO" id="GO:0046872">
    <property type="term" value="F:metal ion binding"/>
    <property type="evidence" value="ECO:0007669"/>
    <property type="project" value="UniProtKB-KW"/>
</dbReference>
<dbReference type="Ensembl" id="ENSSHBT00005000741.1">
    <property type="protein sequence ID" value="ENSSHBP00005000590.1"/>
    <property type="gene ID" value="ENSSHBG00005000539.1"/>
</dbReference>
<keyword evidence="25" id="KW-1185">Reference proteome</keyword>
<dbReference type="GO" id="GO:0004525">
    <property type="term" value="F:ribonuclease III activity"/>
    <property type="evidence" value="ECO:0007669"/>
    <property type="project" value="UniProtKB-EC"/>
</dbReference>
<keyword evidence="11" id="KW-0677">Repeat</keyword>
<dbReference type="Gene3D" id="3.30.160.20">
    <property type="match status" value="1"/>
</dbReference>
<dbReference type="Proteomes" id="UP000472266">
    <property type="component" value="Chromosome 1"/>
</dbReference>
<dbReference type="CDD" id="cd00593">
    <property type="entry name" value="RIBOc"/>
    <property type="match status" value="2"/>
</dbReference>
<dbReference type="GO" id="GO:0031053">
    <property type="term" value="P:primary miRNA processing"/>
    <property type="evidence" value="ECO:0007669"/>
    <property type="project" value="TreeGrafter"/>
</dbReference>
<dbReference type="GeneTree" id="ENSGT00730000111052"/>
<dbReference type="FunFam" id="3.30.160.20:FF:000012">
    <property type="entry name" value="Drosha ribonuclease III"/>
    <property type="match status" value="1"/>
</dbReference>
<dbReference type="PROSITE" id="PS50142">
    <property type="entry name" value="RNASE_3_2"/>
    <property type="match status" value="2"/>
</dbReference>
<dbReference type="GO" id="GO:0006364">
    <property type="term" value="P:rRNA processing"/>
    <property type="evidence" value="ECO:0007669"/>
    <property type="project" value="InterPro"/>
</dbReference>